<feature type="compositionally biased region" description="Low complexity" evidence="1">
    <location>
        <begin position="964"/>
        <end position="985"/>
    </location>
</feature>
<gene>
    <name evidence="2" type="ORF">H696_03566</name>
</gene>
<accession>A0A058Z742</accession>
<dbReference type="AlphaFoldDB" id="A0A058Z742"/>
<feature type="compositionally biased region" description="Basic and acidic residues" evidence="1">
    <location>
        <begin position="177"/>
        <end position="186"/>
    </location>
</feature>
<feature type="compositionally biased region" description="Low complexity" evidence="1">
    <location>
        <begin position="122"/>
        <end position="132"/>
    </location>
</feature>
<proteinExistence type="predicted"/>
<dbReference type="RefSeq" id="XP_009495710.1">
    <property type="nucleotide sequence ID" value="XM_009497435.1"/>
</dbReference>
<feature type="compositionally biased region" description="Gly residues" evidence="1">
    <location>
        <begin position="9"/>
        <end position="24"/>
    </location>
</feature>
<feature type="region of interest" description="Disordered" evidence="1">
    <location>
        <begin position="1"/>
        <end position="270"/>
    </location>
</feature>
<feature type="compositionally biased region" description="Acidic residues" evidence="1">
    <location>
        <begin position="819"/>
        <end position="831"/>
    </location>
</feature>
<feature type="compositionally biased region" description="Low complexity" evidence="1">
    <location>
        <begin position="809"/>
        <end position="818"/>
    </location>
</feature>
<feature type="region of interest" description="Disordered" evidence="1">
    <location>
        <begin position="719"/>
        <end position="855"/>
    </location>
</feature>
<keyword evidence="3" id="KW-1185">Reference proteome</keyword>
<feature type="compositionally biased region" description="Basic and acidic residues" evidence="1">
    <location>
        <begin position="393"/>
        <end position="403"/>
    </location>
</feature>
<feature type="compositionally biased region" description="Polar residues" evidence="1">
    <location>
        <begin position="837"/>
        <end position="849"/>
    </location>
</feature>
<evidence type="ECO:0000313" key="3">
    <source>
        <dbReference type="Proteomes" id="UP000030693"/>
    </source>
</evidence>
<dbReference type="EMBL" id="KB932205">
    <property type="protein sequence ID" value="KCV70104.1"/>
    <property type="molecule type" value="Genomic_DNA"/>
</dbReference>
<evidence type="ECO:0000313" key="2">
    <source>
        <dbReference type="EMBL" id="KCV70104.1"/>
    </source>
</evidence>
<organism evidence="2">
    <name type="scientific">Fonticula alba</name>
    <name type="common">Slime mold</name>
    <dbReference type="NCBI Taxonomy" id="691883"/>
    <lineage>
        <taxon>Eukaryota</taxon>
        <taxon>Rotosphaerida</taxon>
        <taxon>Fonticulaceae</taxon>
        <taxon>Fonticula</taxon>
    </lineage>
</organism>
<feature type="compositionally biased region" description="Low complexity" evidence="1">
    <location>
        <begin position="227"/>
        <end position="265"/>
    </location>
</feature>
<reference evidence="2" key="1">
    <citation type="submission" date="2013-04" db="EMBL/GenBank/DDBJ databases">
        <title>The Genome Sequence of Fonticula alba ATCC 38817.</title>
        <authorList>
            <consortium name="The Broad Institute Genomics Platform"/>
            <person name="Russ C."/>
            <person name="Cuomo C."/>
            <person name="Burger G."/>
            <person name="Gray M.W."/>
            <person name="Holland P.W.H."/>
            <person name="King N."/>
            <person name="Lang F.B.F."/>
            <person name="Roger A.J."/>
            <person name="Ruiz-Trillo I."/>
            <person name="Brown M."/>
            <person name="Walker B."/>
            <person name="Young S."/>
            <person name="Zeng Q."/>
            <person name="Gargeya S."/>
            <person name="Fitzgerald M."/>
            <person name="Haas B."/>
            <person name="Abouelleil A."/>
            <person name="Allen A.W."/>
            <person name="Alvarado L."/>
            <person name="Arachchi H.M."/>
            <person name="Berlin A.M."/>
            <person name="Chapman S.B."/>
            <person name="Gainer-Dewar J."/>
            <person name="Goldberg J."/>
            <person name="Griggs A."/>
            <person name="Gujja S."/>
            <person name="Hansen M."/>
            <person name="Howarth C."/>
            <person name="Imamovic A."/>
            <person name="Ireland A."/>
            <person name="Larimer J."/>
            <person name="McCowan C."/>
            <person name="Murphy C."/>
            <person name="Pearson M."/>
            <person name="Poon T.W."/>
            <person name="Priest M."/>
            <person name="Roberts A."/>
            <person name="Saif S."/>
            <person name="Shea T."/>
            <person name="Sisk P."/>
            <person name="Sykes S."/>
            <person name="Wortman J."/>
            <person name="Nusbaum C."/>
            <person name="Birren B."/>
        </authorList>
    </citation>
    <scope>NUCLEOTIDE SEQUENCE [LARGE SCALE GENOMIC DNA]</scope>
    <source>
        <strain evidence="2">ATCC 38817</strain>
    </source>
</reference>
<feature type="compositionally biased region" description="Basic and acidic residues" evidence="1">
    <location>
        <begin position="760"/>
        <end position="781"/>
    </location>
</feature>
<dbReference type="GeneID" id="20528291"/>
<feature type="compositionally biased region" description="Low complexity" evidence="1">
    <location>
        <begin position="316"/>
        <end position="338"/>
    </location>
</feature>
<sequence length="985" mass="100056">MTRGPSASGSGGGHSSSQSGGGGHISKFFRGAFRSSSSSSSSNSSSSSSSSSSSGGGGGSSSTPAKGSFMVHITPDPSPNGHGSASSPGKLRRPAALGLTVDTEPPAAGGSRFSLGSEQRRSPLAPLAAAASGEGIRTPVSAGPPAEPAISEDRVEEMLAGGPLSASSVSQRVLAPSERRSLERQARRLQRSMQADPEGRVDPLPGPDSVPDLTSTPTSEHLPARPGPAAAAGIPPEGASPAPEPSTGTPAGAGTAATTAPDGPAMSAAAGQACGSFNVEASSTAEDLALGPATGPAGPPNMAPSSSPGDGSACRPAAAEVGTPAPPAAVVVVELPMGPRRPDAGADGPGGGPSSVVFTARGAPFVAAEPTAGGAGPGLRPASGSLPAVPHGPGHDQSGRGAHETAGSVSAPTSPGLAPAAGDTAPSPGAVAAPPPSKPDPGMGLGRVPAAHESDSLMTLAMVAMRFLTQSLLAMEGSLESARSNVERALGTTLVRQCDGSSSSSSSSSGGSSDVSAEADLLDTACKVNTAFVAGLDHFHRARQVLDIFSQVRRQLLLGALTPPAAARSNGVPATPDDGGPGLPAISPLLPSPAADMVPGSPAAAASPSANGRQTPVSPMVSQSLAASGILFGCLSREAVVALRAVFKSTEQSLGSLEGSMAELARLVSYVARAVESHSRVVDKQRKDREMWERRQARRALRRAGASAGAPAGLRLLDVSSDDASSDSGSSSDADHVPGPSAEHRPGAGVRPLTLGDMRSVLDSDSHPSHDAQHEVDDDRRQGRRPPRPDLLAHGAAALEEEEEEGGQQRHQQQQQGEADQEENDDEEDDDLARLSPTGTDPANSNQWRPRSEHWQETQQSVERLRQYGQRFVVQLYAVRDQASRLRMVDVEGKLAPRWERVLRTAIHQSGPDTVPAIGRALLGLENVIRDRLGMYAARSRAARDLLCRIDQHEMEVRRRARPAEALPSPASVPAAAAAAASGTV</sequence>
<name>A0A058Z742_FONAL</name>
<feature type="compositionally biased region" description="Low complexity" evidence="1">
    <location>
        <begin position="35"/>
        <end position="53"/>
    </location>
</feature>
<feature type="region of interest" description="Disordered" evidence="1">
    <location>
        <begin position="567"/>
        <end position="617"/>
    </location>
</feature>
<feature type="region of interest" description="Disordered" evidence="1">
    <location>
        <begin position="961"/>
        <end position="985"/>
    </location>
</feature>
<dbReference type="Proteomes" id="UP000030693">
    <property type="component" value="Unassembled WGS sequence"/>
</dbReference>
<protein>
    <submittedName>
        <fullName evidence="2">Uncharacterized protein</fullName>
    </submittedName>
</protein>
<feature type="compositionally biased region" description="Low complexity" evidence="1">
    <location>
        <begin position="583"/>
        <end position="610"/>
    </location>
</feature>
<feature type="region of interest" description="Disordered" evidence="1">
    <location>
        <begin position="285"/>
        <end position="449"/>
    </location>
</feature>
<evidence type="ECO:0000256" key="1">
    <source>
        <dbReference type="SAM" id="MobiDB-lite"/>
    </source>
</evidence>